<keyword evidence="3 5" id="KW-1133">Transmembrane helix</keyword>
<dbReference type="GeneID" id="89929209"/>
<feature type="transmembrane region" description="Helical" evidence="5">
    <location>
        <begin position="20"/>
        <end position="37"/>
    </location>
</feature>
<dbReference type="EMBL" id="JAVRRT010000012">
    <property type="protein sequence ID" value="KAK5167144.1"/>
    <property type="molecule type" value="Genomic_DNA"/>
</dbReference>
<dbReference type="SUPFAM" id="SSF161084">
    <property type="entry name" value="MAPEG domain-like"/>
    <property type="match status" value="1"/>
</dbReference>
<evidence type="ECO:0000256" key="4">
    <source>
        <dbReference type="ARBA" id="ARBA00023136"/>
    </source>
</evidence>
<dbReference type="Pfam" id="PF01124">
    <property type="entry name" value="MAPEG"/>
    <property type="match status" value="1"/>
</dbReference>
<dbReference type="InterPro" id="IPR001129">
    <property type="entry name" value="Membr-assoc_MAPEG"/>
</dbReference>
<dbReference type="PANTHER" id="PTHR35371">
    <property type="entry name" value="INNER MEMBRANE PROTEIN"/>
    <property type="match status" value="1"/>
</dbReference>
<evidence type="ECO:0000256" key="2">
    <source>
        <dbReference type="ARBA" id="ARBA00022692"/>
    </source>
</evidence>
<reference evidence="6 7" key="1">
    <citation type="submission" date="2023-08" db="EMBL/GenBank/DDBJ databases">
        <title>Black Yeasts Isolated from many extreme environments.</title>
        <authorList>
            <person name="Coleine C."/>
            <person name="Stajich J.E."/>
            <person name="Selbmann L."/>
        </authorList>
    </citation>
    <scope>NUCLEOTIDE SEQUENCE [LARGE SCALE GENOMIC DNA]</scope>
    <source>
        <strain evidence="6 7">CCFEE 5935</strain>
    </source>
</reference>
<keyword evidence="7" id="KW-1185">Reference proteome</keyword>
<dbReference type="Proteomes" id="UP001337655">
    <property type="component" value="Unassembled WGS sequence"/>
</dbReference>
<evidence type="ECO:0000256" key="1">
    <source>
        <dbReference type="ARBA" id="ARBA00004370"/>
    </source>
</evidence>
<protein>
    <submittedName>
        <fullName evidence="6">Uncharacterized protein</fullName>
    </submittedName>
</protein>
<evidence type="ECO:0000256" key="5">
    <source>
        <dbReference type="SAM" id="Phobius"/>
    </source>
</evidence>
<evidence type="ECO:0000313" key="6">
    <source>
        <dbReference type="EMBL" id="KAK5167144.1"/>
    </source>
</evidence>
<dbReference type="Gene3D" id="1.20.120.550">
    <property type="entry name" value="Membrane associated eicosanoid/glutathione metabolism-like domain"/>
    <property type="match status" value="1"/>
</dbReference>
<evidence type="ECO:0000313" key="7">
    <source>
        <dbReference type="Proteomes" id="UP001337655"/>
    </source>
</evidence>
<evidence type="ECO:0000256" key="3">
    <source>
        <dbReference type="ARBA" id="ARBA00022989"/>
    </source>
</evidence>
<dbReference type="InterPro" id="IPR023352">
    <property type="entry name" value="MAPEG-like_dom_sf"/>
</dbReference>
<dbReference type="RefSeq" id="XP_064656952.1">
    <property type="nucleotide sequence ID" value="XM_064805110.1"/>
</dbReference>
<proteinExistence type="predicted"/>
<keyword evidence="4 5" id="KW-0472">Membrane</keyword>
<comment type="caution">
    <text evidence="6">The sequence shown here is derived from an EMBL/GenBank/DDBJ whole genome shotgun (WGS) entry which is preliminary data.</text>
</comment>
<organism evidence="6 7">
    <name type="scientific">Saxophila tyrrhenica</name>
    <dbReference type="NCBI Taxonomy" id="1690608"/>
    <lineage>
        <taxon>Eukaryota</taxon>
        <taxon>Fungi</taxon>
        <taxon>Dikarya</taxon>
        <taxon>Ascomycota</taxon>
        <taxon>Pezizomycotina</taxon>
        <taxon>Dothideomycetes</taxon>
        <taxon>Dothideomycetidae</taxon>
        <taxon>Mycosphaerellales</taxon>
        <taxon>Extremaceae</taxon>
        <taxon>Saxophila</taxon>
    </lineage>
</organism>
<keyword evidence="2 5" id="KW-0812">Transmembrane</keyword>
<gene>
    <name evidence="6" type="ORF">LTR77_007874</name>
</gene>
<comment type="subcellular location">
    <subcellularLocation>
        <location evidence="1">Membrane</location>
    </subcellularLocation>
</comment>
<sequence length="163" mass="17639">MASLATTLGLRTPTGLGQPPSYAGAYLIFHFIWAYGLTSSRTLKQILGIDHNVSPREDLSKYGPAAVSSGKITQKQLDMLKRNEGAHANSYENYAVFAAAMIWSHVAGLDTTDVNASALVYTVARLAYVAIYVLVDKPLLSQMRGICWWMGNAGMKAINAAKV</sequence>
<dbReference type="GO" id="GO:0016020">
    <property type="term" value="C:membrane"/>
    <property type="evidence" value="ECO:0007669"/>
    <property type="project" value="UniProtKB-SubCell"/>
</dbReference>
<dbReference type="AlphaFoldDB" id="A0AAV9P3B7"/>
<name>A0AAV9P3B7_9PEZI</name>
<accession>A0AAV9P3B7</accession>
<dbReference type="PANTHER" id="PTHR35371:SF2">
    <property type="entry name" value="MAPEG FAMILY PROTEIN"/>
    <property type="match status" value="1"/>
</dbReference>